<feature type="chain" id="PRO_5020276761" description="Bacterial surface antigen (D15) domain-containing protein" evidence="1">
    <location>
        <begin position="20"/>
        <end position="352"/>
    </location>
</feature>
<accession>A0A4S3M3I2</accession>
<proteinExistence type="predicted"/>
<organism evidence="2 3">
    <name type="scientific">Robertkochia marina</name>
    <dbReference type="NCBI Taxonomy" id="1227945"/>
    <lineage>
        <taxon>Bacteria</taxon>
        <taxon>Pseudomonadati</taxon>
        <taxon>Bacteroidota</taxon>
        <taxon>Flavobacteriia</taxon>
        <taxon>Flavobacteriales</taxon>
        <taxon>Flavobacteriaceae</taxon>
        <taxon>Robertkochia</taxon>
    </lineage>
</organism>
<dbReference type="RefSeq" id="WP_136335222.1">
    <property type="nucleotide sequence ID" value="NZ_QXMP01000002.1"/>
</dbReference>
<keyword evidence="1" id="KW-0732">Signal</keyword>
<dbReference type="OrthoDB" id="9771071at2"/>
<keyword evidence="3" id="KW-1185">Reference proteome</keyword>
<name>A0A4S3M3I2_9FLAO</name>
<protein>
    <recommendedName>
        <fullName evidence="4">Bacterial surface antigen (D15) domain-containing protein</fullName>
    </recommendedName>
</protein>
<dbReference type="Gene3D" id="2.40.160.50">
    <property type="entry name" value="membrane protein fhac: a member of the omp85/tpsb transporter family"/>
    <property type="match status" value="1"/>
</dbReference>
<sequence>MKVYILFLVFLCGLSQSHAQTEKKTADKKAKFLPLPYVNYSRNLKFEGGLMPMVMFPLSKKDTISPNSMAGALIAFTTNGSSFTFAFSRLFFKEDRWRASFFLGTGDQNSQTYMEGIDIPPGLYDFATSFKVAHAGLQRRIYHSLYGGVAYTHTVAQTVFEDEVSDPTDNTNNGISLILLSDTRKNIYYPGAGYLMRFKWINYPEWLSNDAPANKINLEFNRYLGMSNNRDILALRGTVQAGLGSIDFEQQEVIGQKDIRGYSLGEFRGDGKFALQGEYRKNFANSRIGWVGFLGLATLYGSLEESQNWRLYPGIGTGFRFTAFEKSHMNIGLDAAVGDGDWGIYFRIGEAF</sequence>
<dbReference type="AlphaFoldDB" id="A0A4S3M3I2"/>
<evidence type="ECO:0000313" key="2">
    <source>
        <dbReference type="EMBL" id="THD69732.1"/>
    </source>
</evidence>
<dbReference type="Proteomes" id="UP000305939">
    <property type="component" value="Unassembled WGS sequence"/>
</dbReference>
<gene>
    <name evidence="2" type="ORF">E7Z59_05230</name>
</gene>
<evidence type="ECO:0000256" key="1">
    <source>
        <dbReference type="SAM" id="SignalP"/>
    </source>
</evidence>
<comment type="caution">
    <text evidence="2">The sequence shown here is derived from an EMBL/GenBank/DDBJ whole genome shotgun (WGS) entry which is preliminary data.</text>
</comment>
<evidence type="ECO:0008006" key="4">
    <source>
        <dbReference type="Google" id="ProtNLM"/>
    </source>
</evidence>
<reference evidence="2 3" key="1">
    <citation type="submission" date="2019-04" db="EMBL/GenBank/DDBJ databases">
        <title>Draft genome sequence of Robertkochia marina CC-AMO-30D.</title>
        <authorList>
            <person name="Hameed A."/>
            <person name="Lin S.-Y."/>
            <person name="Shahina M."/>
            <person name="Lai W.-A."/>
            <person name="Young C.-C."/>
        </authorList>
    </citation>
    <scope>NUCLEOTIDE SEQUENCE [LARGE SCALE GENOMIC DNA]</scope>
    <source>
        <strain evidence="2 3">CC-AMO-30D</strain>
    </source>
</reference>
<feature type="signal peptide" evidence="1">
    <location>
        <begin position="1"/>
        <end position="19"/>
    </location>
</feature>
<dbReference type="EMBL" id="SSMC01000001">
    <property type="protein sequence ID" value="THD69732.1"/>
    <property type="molecule type" value="Genomic_DNA"/>
</dbReference>
<evidence type="ECO:0000313" key="3">
    <source>
        <dbReference type="Proteomes" id="UP000305939"/>
    </source>
</evidence>